<sequence>MCPITVSGVCLLETINLGVLHVLYKRVYIPGLSRNVHPPDNR</sequence>
<evidence type="ECO:0000313" key="1">
    <source>
        <dbReference type="EMBL" id="EUB54647.1"/>
    </source>
</evidence>
<dbReference type="RefSeq" id="XP_024345843.1">
    <property type="nucleotide sequence ID" value="XM_024499748.1"/>
</dbReference>
<name>W6U8A8_ECHGR</name>
<dbReference type="KEGG" id="egl:EGR_10499"/>
<dbReference type="Proteomes" id="UP000019149">
    <property type="component" value="Unassembled WGS sequence"/>
</dbReference>
<dbReference type="CTD" id="36346214"/>
<proteinExistence type="predicted"/>
<gene>
    <name evidence="1" type="ORF">EGR_10499</name>
</gene>
<organism evidence="1 2">
    <name type="scientific">Echinococcus granulosus</name>
    <name type="common">Hydatid tapeworm</name>
    <dbReference type="NCBI Taxonomy" id="6210"/>
    <lineage>
        <taxon>Eukaryota</taxon>
        <taxon>Metazoa</taxon>
        <taxon>Spiralia</taxon>
        <taxon>Lophotrochozoa</taxon>
        <taxon>Platyhelminthes</taxon>
        <taxon>Cestoda</taxon>
        <taxon>Eucestoda</taxon>
        <taxon>Cyclophyllidea</taxon>
        <taxon>Taeniidae</taxon>
        <taxon>Echinococcus</taxon>
        <taxon>Echinococcus granulosus group</taxon>
    </lineage>
</organism>
<protein>
    <submittedName>
        <fullName evidence="1">Uncharacterized protein</fullName>
    </submittedName>
</protein>
<dbReference type="AlphaFoldDB" id="W6U8A8"/>
<comment type="caution">
    <text evidence="1">The sequence shown here is derived from an EMBL/GenBank/DDBJ whole genome shotgun (WGS) entry which is preliminary data.</text>
</comment>
<evidence type="ECO:0000313" key="2">
    <source>
        <dbReference type="Proteomes" id="UP000019149"/>
    </source>
</evidence>
<reference evidence="1 2" key="1">
    <citation type="journal article" date="2013" name="Nat. Genet.">
        <title>The genome of the hydatid tapeworm Echinococcus granulosus.</title>
        <authorList>
            <person name="Zheng H."/>
            <person name="Zhang W."/>
            <person name="Zhang L."/>
            <person name="Zhang Z."/>
            <person name="Li J."/>
            <person name="Lu G."/>
            <person name="Zhu Y."/>
            <person name="Wang Y."/>
            <person name="Huang Y."/>
            <person name="Liu J."/>
            <person name="Kang H."/>
            <person name="Chen J."/>
            <person name="Wang L."/>
            <person name="Chen A."/>
            <person name="Yu S."/>
            <person name="Gao Z."/>
            <person name="Jin L."/>
            <person name="Gu W."/>
            <person name="Wang Z."/>
            <person name="Zhao L."/>
            <person name="Shi B."/>
            <person name="Wen H."/>
            <person name="Lin R."/>
            <person name="Jones M.K."/>
            <person name="Brejova B."/>
            <person name="Vinar T."/>
            <person name="Zhao G."/>
            <person name="McManus D.P."/>
            <person name="Chen Z."/>
            <person name="Zhou Y."/>
            <person name="Wang S."/>
        </authorList>
    </citation>
    <scope>NUCLEOTIDE SEQUENCE [LARGE SCALE GENOMIC DNA]</scope>
</reference>
<dbReference type="EMBL" id="APAU02000226">
    <property type="protein sequence ID" value="EUB54647.1"/>
    <property type="molecule type" value="Genomic_DNA"/>
</dbReference>
<dbReference type="GeneID" id="36346214"/>
<keyword evidence="2" id="KW-1185">Reference proteome</keyword>
<accession>W6U8A8</accession>